<evidence type="ECO:0000313" key="3">
    <source>
        <dbReference type="Proteomes" id="UP000570288"/>
    </source>
</evidence>
<dbReference type="PANTHER" id="PTHR12706">
    <property type="entry name" value="STRAWBERRY NOTCH-RELATED"/>
    <property type="match status" value="1"/>
</dbReference>
<dbReference type="GO" id="GO:0045892">
    <property type="term" value="P:negative regulation of DNA-templated transcription"/>
    <property type="evidence" value="ECO:0007669"/>
    <property type="project" value="TreeGrafter"/>
</dbReference>
<evidence type="ECO:0000313" key="2">
    <source>
        <dbReference type="EMBL" id="NXS03760.1"/>
    </source>
</evidence>
<dbReference type="GO" id="GO:0030316">
    <property type="term" value="P:osteoclast differentiation"/>
    <property type="evidence" value="ECO:0007669"/>
    <property type="project" value="TreeGrafter"/>
</dbReference>
<dbReference type="GO" id="GO:0050727">
    <property type="term" value="P:regulation of inflammatory response"/>
    <property type="evidence" value="ECO:0007669"/>
    <property type="project" value="TreeGrafter"/>
</dbReference>
<comment type="caution">
    <text evidence="2">The sequence shown here is derived from an EMBL/GenBank/DDBJ whole genome shotgun (WGS) entry which is preliminary data.</text>
</comment>
<dbReference type="GO" id="GO:0045944">
    <property type="term" value="P:positive regulation of transcription by RNA polymerase II"/>
    <property type="evidence" value="ECO:0007669"/>
    <property type="project" value="TreeGrafter"/>
</dbReference>
<dbReference type="Proteomes" id="UP000570288">
    <property type="component" value="Unassembled WGS sequence"/>
</dbReference>
<reference evidence="2 3" key="1">
    <citation type="submission" date="2019-09" db="EMBL/GenBank/DDBJ databases">
        <title>Bird 10,000 Genomes (B10K) Project - Family phase.</title>
        <authorList>
            <person name="Zhang G."/>
        </authorList>
    </citation>
    <scope>NUCLEOTIDE SEQUENCE [LARGE SCALE GENOMIC DNA]</scope>
    <source>
        <strain evidence="2">B10K-DU-002-81</strain>
    </source>
</reference>
<dbReference type="GO" id="GO:0005634">
    <property type="term" value="C:nucleus"/>
    <property type="evidence" value="ECO:0007669"/>
    <property type="project" value="TreeGrafter"/>
</dbReference>
<dbReference type="InterPro" id="IPR026741">
    <property type="entry name" value="SNO"/>
</dbReference>
<dbReference type="GO" id="GO:0042393">
    <property type="term" value="F:histone binding"/>
    <property type="evidence" value="ECO:0007669"/>
    <property type="project" value="TreeGrafter"/>
</dbReference>
<accession>A0A7L2R3E5</accession>
<dbReference type="GO" id="GO:0002281">
    <property type="term" value="P:macrophage activation involved in immune response"/>
    <property type="evidence" value="ECO:0007669"/>
    <property type="project" value="TreeGrafter"/>
</dbReference>
<feature type="non-terminal residue" evidence="2">
    <location>
        <position position="1"/>
    </location>
</feature>
<protein>
    <submittedName>
        <fullName evidence="2">SBNO2 protein</fullName>
    </submittedName>
</protein>
<feature type="non-terminal residue" evidence="2">
    <location>
        <position position="105"/>
    </location>
</feature>
<evidence type="ECO:0000259" key="1">
    <source>
        <dbReference type="Pfam" id="PF13871"/>
    </source>
</evidence>
<organism evidence="2 3">
    <name type="scientific">Oxylabes madagascariensis</name>
    <name type="common">white-throated Oxylabes</name>
    <dbReference type="NCBI Taxonomy" id="98144"/>
    <lineage>
        <taxon>Eukaryota</taxon>
        <taxon>Metazoa</taxon>
        <taxon>Chordata</taxon>
        <taxon>Craniata</taxon>
        <taxon>Vertebrata</taxon>
        <taxon>Euteleostomi</taxon>
        <taxon>Archelosauria</taxon>
        <taxon>Archosauria</taxon>
        <taxon>Dinosauria</taxon>
        <taxon>Saurischia</taxon>
        <taxon>Theropoda</taxon>
        <taxon>Coelurosauria</taxon>
        <taxon>Aves</taxon>
        <taxon>Neognathae</taxon>
        <taxon>Neoaves</taxon>
        <taxon>Telluraves</taxon>
        <taxon>Australaves</taxon>
        <taxon>Passeriformes</taxon>
        <taxon>Sylvioidea</taxon>
        <taxon>Timaliidae</taxon>
        <taxon>Oxylabes</taxon>
    </lineage>
</organism>
<dbReference type="InterPro" id="IPR026937">
    <property type="entry name" value="SBNO_Helicase_C_dom"/>
</dbReference>
<dbReference type="OrthoDB" id="421838at2759"/>
<dbReference type="EMBL" id="VYZR01330714">
    <property type="protein sequence ID" value="NXS03760.1"/>
    <property type="molecule type" value="Genomic_DNA"/>
</dbReference>
<name>A0A7L2R3E5_9PASS</name>
<dbReference type="GO" id="GO:0071354">
    <property type="term" value="P:cellular response to interleukin-6"/>
    <property type="evidence" value="ECO:0007669"/>
    <property type="project" value="TreeGrafter"/>
</dbReference>
<sequence>QMTGRKGRVVRRPDGSVVFESRAEQGLSIDHVNLKEKERFMQGEKLIAIISEASSSGISLQADRRVKNQKRRVHMTLELPWSADRAIQQFGEGWMSLGTVTAPEH</sequence>
<dbReference type="Pfam" id="PF13871">
    <property type="entry name" value="Helicase_C_4"/>
    <property type="match status" value="1"/>
</dbReference>
<dbReference type="GO" id="GO:0031490">
    <property type="term" value="F:chromatin DNA binding"/>
    <property type="evidence" value="ECO:0007669"/>
    <property type="project" value="TreeGrafter"/>
</dbReference>
<keyword evidence="3" id="KW-1185">Reference proteome</keyword>
<feature type="domain" description="Strawberry notch helicase C" evidence="1">
    <location>
        <begin position="2"/>
        <end position="92"/>
    </location>
</feature>
<gene>
    <name evidence="2" type="primary">Sbno2</name>
    <name evidence="2" type="ORF">OXYMAD_R03643</name>
</gene>
<dbReference type="AlphaFoldDB" id="A0A7L2R3E5"/>
<proteinExistence type="predicted"/>
<dbReference type="PANTHER" id="PTHR12706:SF5">
    <property type="entry name" value="PROTEIN STRAWBERRY NOTCH HOMOLOG 2"/>
    <property type="match status" value="1"/>
</dbReference>